<keyword evidence="2" id="KW-1003">Cell membrane</keyword>
<evidence type="ECO:0000256" key="4">
    <source>
        <dbReference type="ARBA" id="ARBA00022989"/>
    </source>
</evidence>
<feature type="transmembrane region" description="Helical" evidence="8">
    <location>
        <begin position="196"/>
        <end position="219"/>
    </location>
</feature>
<evidence type="ECO:0000256" key="5">
    <source>
        <dbReference type="ARBA" id="ARBA00023002"/>
    </source>
</evidence>
<evidence type="ECO:0000256" key="6">
    <source>
        <dbReference type="ARBA" id="ARBA00023136"/>
    </source>
</evidence>
<feature type="transmembrane region" description="Helical" evidence="8">
    <location>
        <begin position="231"/>
        <end position="257"/>
    </location>
</feature>
<keyword evidence="3 7" id="KW-0812">Transmembrane</keyword>
<dbReference type="InterPro" id="IPR001750">
    <property type="entry name" value="ND/Mrp_TM"/>
</dbReference>
<feature type="domain" description="NADH:quinone oxidoreductase/Mrp antiporter transmembrane" evidence="9">
    <location>
        <begin position="124"/>
        <end position="406"/>
    </location>
</feature>
<feature type="transmembrane region" description="Helical" evidence="8">
    <location>
        <begin position="520"/>
        <end position="545"/>
    </location>
</feature>
<feature type="transmembrane region" description="Helical" evidence="8">
    <location>
        <begin position="31"/>
        <end position="51"/>
    </location>
</feature>
<keyword evidence="5" id="KW-0560">Oxidoreductase</keyword>
<accession>A0ABY2Q9J1</accession>
<feature type="transmembrane region" description="Helical" evidence="8">
    <location>
        <begin position="263"/>
        <end position="284"/>
    </location>
</feature>
<dbReference type="Proteomes" id="UP000306441">
    <property type="component" value="Unassembled WGS sequence"/>
</dbReference>
<comment type="subcellular location">
    <subcellularLocation>
        <location evidence="1">Cell membrane</location>
        <topology evidence="1">Multi-pass membrane protein</topology>
    </subcellularLocation>
    <subcellularLocation>
        <location evidence="7">Membrane</location>
        <topology evidence="7">Multi-pass membrane protein</topology>
    </subcellularLocation>
</comment>
<dbReference type="Pfam" id="PF00361">
    <property type="entry name" value="Proton_antipo_M"/>
    <property type="match status" value="1"/>
</dbReference>
<evidence type="ECO:0000256" key="3">
    <source>
        <dbReference type="ARBA" id="ARBA00022692"/>
    </source>
</evidence>
<dbReference type="EMBL" id="SSNY01000003">
    <property type="protein sequence ID" value="THF58180.1"/>
    <property type="molecule type" value="Genomic_DNA"/>
</dbReference>
<name>A0ABY2Q9J1_9HYPH</name>
<evidence type="ECO:0000256" key="1">
    <source>
        <dbReference type="ARBA" id="ARBA00004651"/>
    </source>
</evidence>
<evidence type="ECO:0000256" key="8">
    <source>
        <dbReference type="SAM" id="Phobius"/>
    </source>
</evidence>
<feature type="transmembrane region" description="Helical" evidence="8">
    <location>
        <begin position="322"/>
        <end position="348"/>
    </location>
</feature>
<dbReference type="PRINTS" id="PR01437">
    <property type="entry name" value="NUOXDRDTASE4"/>
</dbReference>
<sequence length="664" mass="68925">MANELLGAAALLWAAAAIIALIGVGGIVARALLVAGGLAGIAAALVCLPKGTETLMLPTTLGEGPVLFRLSADALWLMGFGLAPAVLACALSTPSTRGEYGWLFGAAASLLGALGVFGLQDGASLLIAWEVMSFGGALMILSERLAAAAARSVLFMLGLLEVGAVALILAVVLMAVPTGSLSFGAFAGAAATQGAGWEIGIGILFLVGFGAKLGILPFYEWFPAAYGSGSGASGAIMSGVVLNAAFFGLARALVGWLPAATPGIGIVVVAVGTVSAVLTILYAFQQEDWRCLLSFSSAENASIAVATLGACIMFRADGQMRLAGLAWTVALIHLAGHALAKGALFLAADGVYRSTRSYAISHTHLLARSAWPFGLGALFAAMSLAAMPPQAGFVSEWYVFQTIFQGFHLSTLGDRLTLAIAGAGLALTAAVAFATFVKVFGIGLLGRTARDTRPMSVGITRSVALLGLCVIAFAAGMPVWLAGLDPAAGGLFGSHVPLDMRVGWVLVPGTGAPIAPDRSFAFISPSLLVIAMPLLSLLPILLLALSRRFAVRRAPVWYGGLPQDPERASTTALTFSNALRTFYAFIYRPTLTTTRETNGQPYFIRRLVFSHDVAPIFGPYLFSPLVRFVRLLAEKFSHLQSGHLNFYLALIGALLVLILALTLI</sequence>
<dbReference type="InterPro" id="IPR003918">
    <property type="entry name" value="NADH_UbQ_OxRdtase"/>
</dbReference>
<feature type="transmembrane region" description="Helical" evidence="8">
    <location>
        <begin position="291"/>
        <end position="316"/>
    </location>
</feature>
<feature type="transmembrane region" description="Helical" evidence="8">
    <location>
        <begin position="462"/>
        <end position="482"/>
    </location>
</feature>
<evidence type="ECO:0000313" key="11">
    <source>
        <dbReference type="Proteomes" id="UP000306441"/>
    </source>
</evidence>
<feature type="transmembrane region" description="Helical" evidence="8">
    <location>
        <begin position="153"/>
        <end position="176"/>
    </location>
</feature>
<feature type="transmembrane region" description="Helical" evidence="8">
    <location>
        <begin position="416"/>
        <end position="441"/>
    </location>
</feature>
<protein>
    <submittedName>
        <fullName evidence="10">Hydrogenase 4 subunit B</fullName>
    </submittedName>
</protein>
<keyword evidence="6 8" id="KW-0472">Membrane</keyword>
<evidence type="ECO:0000259" key="9">
    <source>
        <dbReference type="Pfam" id="PF00361"/>
    </source>
</evidence>
<feature type="transmembrane region" description="Helical" evidence="8">
    <location>
        <begin position="100"/>
        <end position="117"/>
    </location>
</feature>
<keyword evidence="4 8" id="KW-1133">Transmembrane helix</keyword>
<comment type="caution">
    <text evidence="10">The sequence shown here is derived from an EMBL/GenBank/DDBJ whole genome shotgun (WGS) entry which is preliminary data.</text>
</comment>
<evidence type="ECO:0000313" key="10">
    <source>
        <dbReference type="EMBL" id="THF58180.1"/>
    </source>
</evidence>
<reference evidence="10 11" key="1">
    <citation type="submission" date="2019-04" db="EMBL/GenBank/DDBJ databases">
        <title>Mesorhizobium composti sp. nov., isolated from compost.</title>
        <authorList>
            <person name="Lin S.-Y."/>
            <person name="Hameed A."/>
            <person name="Hsieh Y.-T."/>
            <person name="Young C.-C."/>
        </authorList>
    </citation>
    <scope>NUCLEOTIDE SEQUENCE [LARGE SCALE GENOMIC DNA]</scope>
    <source>
        <strain evidence="10 11">CC-YTH430</strain>
    </source>
</reference>
<feature type="transmembrane region" description="Helical" evidence="8">
    <location>
        <begin position="644"/>
        <end position="663"/>
    </location>
</feature>
<evidence type="ECO:0000256" key="2">
    <source>
        <dbReference type="ARBA" id="ARBA00022475"/>
    </source>
</evidence>
<dbReference type="InterPro" id="IPR052175">
    <property type="entry name" value="ComplexI-like_HydComp"/>
</dbReference>
<dbReference type="RefSeq" id="WP_136355121.1">
    <property type="nucleotide sequence ID" value="NZ_SSNY01000003.1"/>
</dbReference>
<organism evidence="10 11">
    <name type="scientific">Ollibium composti</name>
    <dbReference type="NCBI Taxonomy" id="2675109"/>
    <lineage>
        <taxon>Bacteria</taxon>
        <taxon>Pseudomonadati</taxon>
        <taxon>Pseudomonadota</taxon>
        <taxon>Alphaproteobacteria</taxon>
        <taxon>Hyphomicrobiales</taxon>
        <taxon>Phyllobacteriaceae</taxon>
        <taxon>Ollibium</taxon>
    </lineage>
</organism>
<feature type="transmembrane region" description="Helical" evidence="8">
    <location>
        <begin position="6"/>
        <end position="24"/>
    </location>
</feature>
<dbReference type="PANTHER" id="PTHR42682:SF3">
    <property type="entry name" value="FORMATE HYDROGENLYASE SUBUNIT 3-RELATED"/>
    <property type="match status" value="1"/>
</dbReference>
<proteinExistence type="predicted"/>
<dbReference type="PANTHER" id="PTHR42682">
    <property type="entry name" value="HYDROGENASE-4 COMPONENT F"/>
    <property type="match status" value="1"/>
</dbReference>
<gene>
    <name evidence="10" type="ORF">E6C48_06065</name>
</gene>
<feature type="transmembrane region" description="Helical" evidence="8">
    <location>
        <begin position="123"/>
        <end position="141"/>
    </location>
</feature>
<keyword evidence="11" id="KW-1185">Reference proteome</keyword>
<evidence type="ECO:0000256" key="7">
    <source>
        <dbReference type="RuleBase" id="RU000320"/>
    </source>
</evidence>
<feature type="transmembrane region" description="Helical" evidence="8">
    <location>
        <begin position="369"/>
        <end position="387"/>
    </location>
</feature>
<feature type="transmembrane region" description="Helical" evidence="8">
    <location>
        <begin position="74"/>
        <end position="93"/>
    </location>
</feature>